<proteinExistence type="predicted"/>
<reference evidence="1 2" key="1">
    <citation type="submission" date="2011-02" db="EMBL/GenBank/DDBJ databases">
        <title>The Genome Sequence of Sphaeroforma arctica JP610.</title>
        <authorList>
            <consortium name="The Broad Institute Genome Sequencing Platform"/>
            <person name="Russ C."/>
            <person name="Cuomo C."/>
            <person name="Young S.K."/>
            <person name="Zeng Q."/>
            <person name="Gargeya S."/>
            <person name="Alvarado L."/>
            <person name="Berlin A."/>
            <person name="Chapman S.B."/>
            <person name="Chen Z."/>
            <person name="Freedman E."/>
            <person name="Gellesch M."/>
            <person name="Goldberg J."/>
            <person name="Griggs A."/>
            <person name="Gujja S."/>
            <person name="Heilman E."/>
            <person name="Heiman D."/>
            <person name="Howarth C."/>
            <person name="Mehta T."/>
            <person name="Neiman D."/>
            <person name="Pearson M."/>
            <person name="Roberts A."/>
            <person name="Saif S."/>
            <person name="Shea T."/>
            <person name="Shenoy N."/>
            <person name="Sisk P."/>
            <person name="Stolte C."/>
            <person name="Sykes S."/>
            <person name="White J."/>
            <person name="Yandava C."/>
            <person name="Burger G."/>
            <person name="Gray M.W."/>
            <person name="Holland P.W.H."/>
            <person name="King N."/>
            <person name="Lang F.B.F."/>
            <person name="Roger A.J."/>
            <person name="Ruiz-Trillo I."/>
            <person name="Haas B."/>
            <person name="Nusbaum C."/>
            <person name="Birren B."/>
        </authorList>
    </citation>
    <scope>NUCLEOTIDE SEQUENCE [LARGE SCALE GENOMIC DNA]</scope>
    <source>
        <strain evidence="1 2">JP610</strain>
    </source>
</reference>
<organism evidence="1 2">
    <name type="scientific">Sphaeroforma arctica JP610</name>
    <dbReference type="NCBI Taxonomy" id="667725"/>
    <lineage>
        <taxon>Eukaryota</taxon>
        <taxon>Ichthyosporea</taxon>
        <taxon>Ichthyophonida</taxon>
        <taxon>Sphaeroforma</taxon>
    </lineage>
</organism>
<sequence>MASTNSLTLLSQPAWAHDKPSQRLPYSIYAHLKTVCKTGGRTPDHVPLRRRCDVIRKNSTKRWSNKEIMAIARRHYCYQLVMGKPSNSNRDKVRHDSFNRCFESTPIWLCVMIVTNMYMFTLLDYCTDGCICPVCPGGHKFTTSHFTCIQQLIRRILVGPKLPPIGPDLLQQLLERHNLYGIWTPHEHFGSFLQYVEQPPYPHPSLTHQQMFPIPRLITVEVLLPNFGPNQVTAWIGSIIDGDTFDPGGQPAHTKCIRGLVRQRCTPTSLLNRIMTDNLVLLGISYSALTHSTALHGVDPIRTTKVGTLLSRSASEYMAHSMVSVFFISTGLN</sequence>
<evidence type="ECO:0000313" key="2">
    <source>
        <dbReference type="Proteomes" id="UP000054560"/>
    </source>
</evidence>
<protein>
    <submittedName>
        <fullName evidence="1">Uncharacterized protein</fullName>
    </submittedName>
</protein>
<name>A0A0L0GBX2_9EUKA</name>
<dbReference type="Proteomes" id="UP000054560">
    <property type="component" value="Unassembled WGS sequence"/>
</dbReference>
<evidence type="ECO:0000313" key="1">
    <source>
        <dbReference type="EMBL" id="KNC86512.1"/>
    </source>
</evidence>
<dbReference type="GeneID" id="25901846"/>
<dbReference type="AlphaFoldDB" id="A0A0L0GBX2"/>
<gene>
    <name evidence="1" type="ORF">SARC_01342</name>
</gene>
<accession>A0A0L0GBX2</accession>
<dbReference type="RefSeq" id="XP_014160414.1">
    <property type="nucleotide sequence ID" value="XM_014304939.1"/>
</dbReference>
<dbReference type="EMBL" id="KQ241648">
    <property type="protein sequence ID" value="KNC86512.1"/>
    <property type="molecule type" value="Genomic_DNA"/>
</dbReference>
<keyword evidence="2" id="KW-1185">Reference proteome</keyword>